<name>A0ABD4TXD4_9ACTO</name>
<feature type="domain" description="Glycosyl hydrolase family 13 catalytic" evidence="11">
    <location>
        <begin position="254"/>
        <end position="589"/>
    </location>
</feature>
<keyword evidence="8 9" id="KW-0119">Carbohydrate metabolism</keyword>
<dbReference type="SUPFAM" id="SSF51011">
    <property type="entry name" value="Glycosyl hydrolase domain"/>
    <property type="match status" value="1"/>
</dbReference>
<evidence type="ECO:0000256" key="10">
    <source>
        <dbReference type="PIRSR" id="PIRSR000463-1"/>
    </source>
</evidence>
<dbReference type="Proteomes" id="UP001209486">
    <property type="component" value="Unassembled WGS sequence"/>
</dbReference>
<dbReference type="SUPFAM" id="SSF81296">
    <property type="entry name" value="E set domains"/>
    <property type="match status" value="1"/>
</dbReference>
<feature type="active site" description="Proton donor" evidence="9 10">
    <location>
        <position position="459"/>
    </location>
</feature>
<dbReference type="NCBIfam" id="NF008967">
    <property type="entry name" value="PRK12313.1"/>
    <property type="match status" value="1"/>
</dbReference>
<dbReference type="GO" id="GO:0005978">
    <property type="term" value="P:glycogen biosynthetic process"/>
    <property type="evidence" value="ECO:0007669"/>
    <property type="project" value="UniProtKB-UniRule"/>
</dbReference>
<comment type="subunit">
    <text evidence="9">Monomer.</text>
</comment>
<evidence type="ECO:0000313" key="13">
    <source>
        <dbReference type="Proteomes" id="UP001209486"/>
    </source>
</evidence>
<evidence type="ECO:0000256" key="1">
    <source>
        <dbReference type="ARBA" id="ARBA00000826"/>
    </source>
</evidence>
<comment type="caution">
    <text evidence="12">The sequence shown here is derived from an EMBL/GenBank/DDBJ whole genome shotgun (WGS) entry which is preliminary data.</text>
</comment>
<keyword evidence="4 9" id="KW-0321">Glycogen metabolism</keyword>
<evidence type="ECO:0000256" key="4">
    <source>
        <dbReference type="ARBA" id="ARBA00022600"/>
    </source>
</evidence>
<dbReference type="PANTHER" id="PTHR43651">
    <property type="entry name" value="1,4-ALPHA-GLUCAN-BRANCHING ENZYME"/>
    <property type="match status" value="1"/>
</dbReference>
<dbReference type="Gene3D" id="2.60.40.1180">
    <property type="entry name" value="Golgi alpha-mannosidase II"/>
    <property type="match status" value="1"/>
</dbReference>
<dbReference type="CDD" id="cd02855">
    <property type="entry name" value="E_set_GBE_prok_N"/>
    <property type="match status" value="1"/>
</dbReference>
<comment type="similarity">
    <text evidence="3 9">Belongs to the glycosyl hydrolase 13 family. GlgB subfamily.</text>
</comment>
<feature type="active site" description="Nucleophile" evidence="9 10">
    <location>
        <position position="406"/>
    </location>
</feature>
<evidence type="ECO:0000256" key="8">
    <source>
        <dbReference type="ARBA" id="ARBA00023277"/>
    </source>
</evidence>
<keyword evidence="6 9" id="KW-0808">Transferase</keyword>
<dbReference type="AlphaFoldDB" id="A0ABD4TXD4"/>
<gene>
    <name evidence="9 12" type="primary">glgB</name>
    <name evidence="12" type="ORF">FYZ43_05510</name>
</gene>
<organism evidence="12 13">
    <name type="scientific">Mobiluncus mulieris</name>
    <dbReference type="NCBI Taxonomy" id="2052"/>
    <lineage>
        <taxon>Bacteria</taxon>
        <taxon>Bacillati</taxon>
        <taxon>Actinomycetota</taxon>
        <taxon>Actinomycetes</taxon>
        <taxon>Actinomycetales</taxon>
        <taxon>Actinomycetaceae</taxon>
        <taxon>Mobiluncus</taxon>
    </lineage>
</organism>
<dbReference type="Pfam" id="PF02922">
    <property type="entry name" value="CBM_48"/>
    <property type="match status" value="1"/>
</dbReference>
<dbReference type="NCBIfam" id="TIGR01515">
    <property type="entry name" value="branching_enzym"/>
    <property type="match status" value="1"/>
</dbReference>
<evidence type="ECO:0000256" key="6">
    <source>
        <dbReference type="ARBA" id="ARBA00022679"/>
    </source>
</evidence>
<dbReference type="SUPFAM" id="SSF51445">
    <property type="entry name" value="(Trans)glycosidases"/>
    <property type="match status" value="1"/>
</dbReference>
<evidence type="ECO:0000256" key="3">
    <source>
        <dbReference type="ARBA" id="ARBA00009000"/>
    </source>
</evidence>
<dbReference type="InterPro" id="IPR004193">
    <property type="entry name" value="Glyco_hydro_13_N"/>
</dbReference>
<dbReference type="GO" id="GO:0003844">
    <property type="term" value="F:1,4-alpha-glucan branching enzyme activity"/>
    <property type="evidence" value="ECO:0007669"/>
    <property type="project" value="UniProtKB-UniRule"/>
</dbReference>
<dbReference type="Pfam" id="PF22019">
    <property type="entry name" value="GlgB_N"/>
    <property type="match status" value="1"/>
</dbReference>
<dbReference type="CDD" id="cd11322">
    <property type="entry name" value="AmyAc_Glg_BE"/>
    <property type="match status" value="1"/>
</dbReference>
<dbReference type="Pfam" id="PF02806">
    <property type="entry name" value="Alpha-amylase_C"/>
    <property type="match status" value="1"/>
</dbReference>
<evidence type="ECO:0000256" key="2">
    <source>
        <dbReference type="ARBA" id="ARBA00004964"/>
    </source>
</evidence>
<comment type="function">
    <text evidence="9">Catalyzes the formation of the alpha-1,6-glucosidic linkages in glycogen by scission of a 1,4-alpha-linked oligosaccharide from growing alpha-1,4-glucan chains and the subsequent attachment of the oligosaccharide to the alpha-1,6 position.</text>
</comment>
<protein>
    <recommendedName>
        <fullName evidence="9">1,4-alpha-glucan branching enzyme GlgB</fullName>
        <ecNumber evidence="9">2.4.1.18</ecNumber>
    </recommendedName>
    <alternativeName>
        <fullName evidence="9">1,4-alpha-D-glucan:1,4-alpha-D-glucan 6-glucosyl-transferase</fullName>
    </alternativeName>
    <alternativeName>
        <fullName evidence="9">Alpha-(1-&gt;4)-glucan branching enzyme</fullName>
    </alternativeName>
    <alternativeName>
        <fullName evidence="9">Glycogen branching enzyme</fullName>
        <shortName evidence="9">BE</shortName>
    </alternativeName>
</protein>
<sequence length="794" mass="87246">MAKIPVSSDLLNQVAYANYYSPHSILGPHSDGSDVTIRTVRHMADSVTIVTEHGDFPAEHEQDGVWVAVIPGSEVGDYRVRVRYGDNEVLADDPYRFLPTLGEMDTYLISEGRHERLWDVLGSHLRHYDGPMGAVDGTAFAVWAPNAQAVRVVGDFNFWDGSASAMRSLGASGVWELFIPDVGVGARYKYEIKGPDGGWHQKADPMARATEIPPATASVVTDKFHEWNDAAWMERRAANAESHPIHTQPLSVYEVHVGSWREGYGYRDLAQHLVPYVKEMGFTHVEFMPVAEHPYGPSWGYQCTSYYAPTARYGTPDDFRYLVDQLHQAGIGVILDWVPAHFPKDDWALAGFDGTALYEDPDPQRGQHPDWGTLVFNFGRREVKNFLVANALYWMQEFHIDGLRVDAVASMLYLDYSRKEGQWHPNVYGGRENLEAIALLQEVCATCYRVCPGTTMIAEESTAWPGVTAPTSGGGLGFGFKWNMGWMNDTLRYFAEDPVNRKWHHNELTFSLVYAFSENFMLPLSHDEVVHGKGSILSKMPGDYWRQLAGLRLLLGYQWTHPGKQLIFMGTEFGQGGEWNSGASLDWWHLDSPQHQGIRRLVTDLNRLYASDPALWCDDYRGFEWIDASDGDHNLLTYIRKADPDQSGFVPGVLADGFGGGASSGALPVVSAGCGDGCGCHAVPAGNPGGGDAAVNPGGVSVAASDSCGLLAVVANFSGNPHDPFRVGLPFAGEWDEVLNSDAEIYGGSGVGNMGKVLAEDIPWNGRPASASLRIPPLGVLILRPSAGNPNRPR</sequence>
<reference evidence="12 13" key="1">
    <citation type="submission" date="2019-08" db="EMBL/GenBank/DDBJ databases">
        <title>Comparison of rpoB and gyrB Sequences from Mobiluncus Species and Development of a Multiplex PCR Method for Clinical Detection of Mobiluncus curtisii and Mobiluncus mulieris.</title>
        <authorList>
            <person name="Yang L."/>
            <person name="Shen Y."/>
            <person name="Xu G."/>
            <person name="Shu L.-B."/>
            <person name="Hu J."/>
            <person name="Zhang R."/>
            <person name="Wang Y."/>
            <person name="Zhou H.-W."/>
            <person name="Zhang X."/>
        </authorList>
    </citation>
    <scope>NUCLEOTIDE SEQUENCE [LARGE SCALE GENOMIC DNA]</scope>
    <source>
        <strain evidence="12 13">M26</strain>
    </source>
</reference>
<dbReference type="InterPro" id="IPR006048">
    <property type="entry name" value="A-amylase/branching_C"/>
</dbReference>
<keyword evidence="5 9" id="KW-0328">Glycosyltransferase</keyword>
<dbReference type="InterPro" id="IPR054169">
    <property type="entry name" value="GlgB_N"/>
</dbReference>
<keyword evidence="7 9" id="KW-0320">Glycogen biosynthesis</keyword>
<dbReference type="Gene3D" id="2.60.40.10">
    <property type="entry name" value="Immunoglobulins"/>
    <property type="match status" value="2"/>
</dbReference>
<evidence type="ECO:0000259" key="11">
    <source>
        <dbReference type="SMART" id="SM00642"/>
    </source>
</evidence>
<dbReference type="EMBL" id="VSZY01000006">
    <property type="protein sequence ID" value="MCU9968867.1"/>
    <property type="molecule type" value="Genomic_DNA"/>
</dbReference>
<dbReference type="InterPro" id="IPR006047">
    <property type="entry name" value="GH13_cat_dom"/>
</dbReference>
<dbReference type="SMART" id="SM00642">
    <property type="entry name" value="Aamy"/>
    <property type="match status" value="1"/>
</dbReference>
<dbReference type="PIRSF" id="PIRSF000463">
    <property type="entry name" value="GlgB"/>
    <property type="match status" value="1"/>
</dbReference>
<dbReference type="InterPro" id="IPR014756">
    <property type="entry name" value="Ig_E-set"/>
</dbReference>
<evidence type="ECO:0000313" key="12">
    <source>
        <dbReference type="EMBL" id="MCU9968867.1"/>
    </source>
</evidence>
<comment type="catalytic activity">
    <reaction evidence="1 9">
        <text>Transfers a segment of a (1-&gt;4)-alpha-D-glucan chain to a primary hydroxy group in a similar glucan chain.</text>
        <dbReference type="EC" id="2.4.1.18"/>
    </reaction>
</comment>
<dbReference type="InterPro" id="IPR044143">
    <property type="entry name" value="GlgB_N_E_set_prok"/>
</dbReference>
<dbReference type="FunFam" id="3.20.20.80:FF:000003">
    <property type="entry name" value="1,4-alpha-glucan branching enzyme GlgB"/>
    <property type="match status" value="1"/>
</dbReference>
<dbReference type="Pfam" id="PF00128">
    <property type="entry name" value="Alpha-amylase"/>
    <property type="match status" value="1"/>
</dbReference>
<dbReference type="FunFam" id="2.60.40.10:FF:000169">
    <property type="entry name" value="1,4-alpha-glucan branching enzyme GlgB"/>
    <property type="match status" value="1"/>
</dbReference>
<dbReference type="InterPro" id="IPR017853">
    <property type="entry name" value="GH"/>
</dbReference>
<dbReference type="InterPro" id="IPR037439">
    <property type="entry name" value="Branching_enzy"/>
</dbReference>
<comment type="pathway">
    <text evidence="2 9">Glycan biosynthesis; glycogen biosynthesis.</text>
</comment>
<evidence type="ECO:0000256" key="5">
    <source>
        <dbReference type="ARBA" id="ARBA00022676"/>
    </source>
</evidence>
<dbReference type="NCBIfam" id="NF003811">
    <property type="entry name" value="PRK05402.1"/>
    <property type="match status" value="1"/>
</dbReference>
<evidence type="ECO:0000256" key="7">
    <source>
        <dbReference type="ARBA" id="ARBA00023056"/>
    </source>
</evidence>
<evidence type="ECO:0000256" key="9">
    <source>
        <dbReference type="HAMAP-Rule" id="MF_00685"/>
    </source>
</evidence>
<dbReference type="RefSeq" id="WP_169770024.1">
    <property type="nucleotide sequence ID" value="NZ_JABCUU010000003.1"/>
</dbReference>
<dbReference type="EC" id="2.4.1.18" evidence="9"/>
<dbReference type="HAMAP" id="MF_00685">
    <property type="entry name" value="GlgB"/>
    <property type="match status" value="1"/>
</dbReference>
<proteinExistence type="inferred from homology"/>
<accession>A0ABD4TXD4</accession>
<dbReference type="Gene3D" id="3.20.20.80">
    <property type="entry name" value="Glycosidases"/>
    <property type="match status" value="1"/>
</dbReference>
<dbReference type="InterPro" id="IPR013783">
    <property type="entry name" value="Ig-like_fold"/>
</dbReference>
<dbReference type="InterPro" id="IPR013780">
    <property type="entry name" value="Glyco_hydro_b"/>
</dbReference>
<dbReference type="InterPro" id="IPR006407">
    <property type="entry name" value="GlgB"/>
</dbReference>
<dbReference type="PANTHER" id="PTHR43651:SF3">
    <property type="entry name" value="1,4-ALPHA-GLUCAN-BRANCHING ENZYME"/>
    <property type="match status" value="1"/>
</dbReference>